<evidence type="ECO:0000313" key="1">
    <source>
        <dbReference type="EMBL" id="KAI9896674.1"/>
    </source>
</evidence>
<organism evidence="1 2">
    <name type="scientific">Trichothecium roseum</name>
    <dbReference type="NCBI Taxonomy" id="47278"/>
    <lineage>
        <taxon>Eukaryota</taxon>
        <taxon>Fungi</taxon>
        <taxon>Dikarya</taxon>
        <taxon>Ascomycota</taxon>
        <taxon>Pezizomycotina</taxon>
        <taxon>Sordariomycetes</taxon>
        <taxon>Hypocreomycetidae</taxon>
        <taxon>Hypocreales</taxon>
        <taxon>Hypocreales incertae sedis</taxon>
        <taxon>Trichothecium</taxon>
    </lineage>
</organism>
<proteinExistence type="predicted"/>
<name>A0ACC0UR95_9HYPO</name>
<accession>A0ACC0UR95</accession>
<dbReference type="EMBL" id="CM047948">
    <property type="protein sequence ID" value="KAI9896674.1"/>
    <property type="molecule type" value="Genomic_DNA"/>
</dbReference>
<protein>
    <submittedName>
        <fullName evidence="1">Uncharacterized protein</fullName>
    </submittedName>
</protein>
<keyword evidence="2" id="KW-1185">Reference proteome</keyword>
<sequence>MATPVGQQEAGKSSSTSTSTSTTGAMSKPEAAASRTHDLQLRYKLSSATLRNIDTVARGPDRRAVLEKACSATVELRSFPMRDSERAFFRHINDHTNIPYPLLREGASTTGAVAAVPSEPWHKVFLLVQADLSGTAWPNKISGEGRRRMLQERGRMYGVLGRSLRCLVDVMGRGRDGRGVAVGLDVLRSVAAGVWEGAGRDLLQVGGVGEKKMARLAGAGVAGVGQLGRMECYHVERLLSRNPPFGQNLLRSVAGFPALRMSVDIVTGLEEEGDGAAAIAAADDVAAAGKVKVGNGQQRQEGKGTGGEKPKPQPQPPCWVARVKLGFENPQPPVWKKKRPWTTLVVEGEDGRLLWFWRGSVKRLEGGGKELLVCLRASRGELVRVVFACEEIVGTSVRESFRL</sequence>
<comment type="caution">
    <text evidence="1">The sequence shown here is derived from an EMBL/GenBank/DDBJ whole genome shotgun (WGS) entry which is preliminary data.</text>
</comment>
<reference evidence="1" key="1">
    <citation type="submission" date="2022-10" db="EMBL/GenBank/DDBJ databases">
        <title>Complete Genome of Trichothecium roseum strain YXFP-22015, a Plant Pathogen Isolated from Citrus.</title>
        <authorList>
            <person name="Wang Y."/>
            <person name="Zhu L."/>
        </authorList>
    </citation>
    <scope>NUCLEOTIDE SEQUENCE</scope>
    <source>
        <strain evidence="1">YXFP-22015</strain>
    </source>
</reference>
<dbReference type="Proteomes" id="UP001163324">
    <property type="component" value="Chromosome 9"/>
</dbReference>
<evidence type="ECO:0000313" key="2">
    <source>
        <dbReference type="Proteomes" id="UP001163324"/>
    </source>
</evidence>
<gene>
    <name evidence="1" type="ORF">N3K66_008846</name>
</gene>